<dbReference type="Pfam" id="PF01040">
    <property type="entry name" value="UbiA"/>
    <property type="match status" value="1"/>
</dbReference>
<evidence type="ECO:0000256" key="7">
    <source>
        <dbReference type="ARBA" id="ARBA00022688"/>
    </source>
</evidence>
<dbReference type="InterPro" id="IPR030470">
    <property type="entry name" value="UbiA_prenylTrfase_CS"/>
</dbReference>
<dbReference type="EC" id="2.5.1.39" evidence="11"/>
<evidence type="ECO:0000256" key="9">
    <source>
        <dbReference type="ARBA" id="ARBA00022989"/>
    </source>
</evidence>
<dbReference type="Proteomes" id="UP000249739">
    <property type="component" value="Unassembled WGS sequence"/>
</dbReference>
<dbReference type="EMBL" id="QFOT01000064">
    <property type="protein sequence ID" value="PZP55538.1"/>
    <property type="molecule type" value="Genomic_DNA"/>
</dbReference>
<feature type="transmembrane region" description="Helical" evidence="12">
    <location>
        <begin position="132"/>
        <end position="149"/>
    </location>
</feature>
<organism evidence="13 14">
    <name type="scientific">Micavibrio aeruginosavorus</name>
    <dbReference type="NCBI Taxonomy" id="349221"/>
    <lineage>
        <taxon>Bacteria</taxon>
        <taxon>Pseudomonadati</taxon>
        <taxon>Bdellovibrionota</taxon>
        <taxon>Bdellovibrionia</taxon>
        <taxon>Bdellovibrionales</taxon>
        <taxon>Pseudobdellovibrionaceae</taxon>
        <taxon>Micavibrio</taxon>
    </lineage>
</organism>
<dbReference type="FunFam" id="1.20.120.1780:FF:000001">
    <property type="entry name" value="4-hydroxybenzoate octaprenyltransferase"/>
    <property type="match status" value="1"/>
</dbReference>
<evidence type="ECO:0000256" key="4">
    <source>
        <dbReference type="ARBA" id="ARBA00022475"/>
    </source>
</evidence>
<keyword evidence="10 12" id="KW-0472">Membrane</keyword>
<keyword evidence="9 12" id="KW-1133">Transmembrane helix</keyword>
<feature type="transmembrane region" description="Helical" evidence="12">
    <location>
        <begin position="286"/>
        <end position="303"/>
    </location>
</feature>
<dbReference type="AlphaFoldDB" id="A0A2W5FK41"/>
<evidence type="ECO:0000313" key="14">
    <source>
        <dbReference type="Proteomes" id="UP000249739"/>
    </source>
</evidence>
<evidence type="ECO:0000256" key="5">
    <source>
        <dbReference type="ARBA" id="ARBA00022519"/>
    </source>
</evidence>
<comment type="caution">
    <text evidence="13">The sequence shown here is derived from an EMBL/GenBank/DDBJ whole genome shotgun (WGS) entry which is preliminary data.</text>
</comment>
<evidence type="ECO:0000256" key="12">
    <source>
        <dbReference type="SAM" id="Phobius"/>
    </source>
</evidence>
<feature type="transmembrane region" description="Helical" evidence="12">
    <location>
        <begin position="254"/>
        <end position="274"/>
    </location>
</feature>
<evidence type="ECO:0000256" key="8">
    <source>
        <dbReference type="ARBA" id="ARBA00022692"/>
    </source>
</evidence>
<accession>A0A2W5FK41</accession>
<feature type="transmembrane region" description="Helical" evidence="12">
    <location>
        <begin position="106"/>
        <end position="126"/>
    </location>
</feature>
<feature type="transmembrane region" description="Helical" evidence="12">
    <location>
        <begin position="33"/>
        <end position="50"/>
    </location>
</feature>
<dbReference type="PANTHER" id="PTHR11048:SF28">
    <property type="entry name" value="4-HYDROXYBENZOATE POLYPRENYLTRANSFERASE, MITOCHONDRIAL"/>
    <property type="match status" value="1"/>
</dbReference>
<dbReference type="PROSITE" id="PS00943">
    <property type="entry name" value="UBIA"/>
    <property type="match status" value="1"/>
</dbReference>
<dbReference type="FunFam" id="1.10.357.140:FF:000003">
    <property type="entry name" value="4-hydroxybenzoate polyprenyltransferase, mitochondrial"/>
    <property type="match status" value="1"/>
</dbReference>
<keyword evidence="4" id="KW-1003">Cell membrane</keyword>
<protein>
    <recommendedName>
        <fullName evidence="11">4-hydroxybenzoate octaprenyltransferase</fullName>
        <ecNumber evidence="11">2.5.1.39</ecNumber>
    </recommendedName>
</protein>
<dbReference type="InterPro" id="IPR000537">
    <property type="entry name" value="UbiA_prenyltransferase"/>
</dbReference>
<comment type="subcellular location">
    <subcellularLocation>
        <location evidence="2">Membrane</location>
        <topology evidence="2">Multi-pass membrane protein</topology>
    </subcellularLocation>
</comment>
<dbReference type="PANTHER" id="PTHR11048">
    <property type="entry name" value="PRENYLTRANSFERASES"/>
    <property type="match status" value="1"/>
</dbReference>
<keyword evidence="5" id="KW-0997">Cell inner membrane</keyword>
<evidence type="ECO:0000256" key="2">
    <source>
        <dbReference type="ARBA" id="ARBA00004141"/>
    </source>
</evidence>
<reference evidence="13 14" key="1">
    <citation type="submission" date="2017-08" db="EMBL/GenBank/DDBJ databases">
        <title>Infants hospitalized years apart are colonized by the same room-sourced microbial strains.</title>
        <authorList>
            <person name="Brooks B."/>
            <person name="Olm M.R."/>
            <person name="Firek B.A."/>
            <person name="Baker R."/>
            <person name="Thomas B.C."/>
            <person name="Morowitz M.J."/>
            <person name="Banfield J.F."/>
        </authorList>
    </citation>
    <scope>NUCLEOTIDE SEQUENCE [LARGE SCALE GENOMIC DNA]</scope>
    <source>
        <strain evidence="13">S2_006_000_R2_64</strain>
    </source>
</reference>
<dbReference type="Gene3D" id="1.20.120.1780">
    <property type="entry name" value="UbiA prenyltransferase"/>
    <property type="match status" value="1"/>
</dbReference>
<comment type="cofactor">
    <cofactor evidence="1">
        <name>Mg(2+)</name>
        <dbReference type="ChEBI" id="CHEBI:18420"/>
    </cofactor>
</comment>
<feature type="transmembrane region" description="Helical" evidence="12">
    <location>
        <begin position="62"/>
        <end position="85"/>
    </location>
</feature>
<dbReference type="InterPro" id="IPR039653">
    <property type="entry name" value="Prenyltransferase"/>
</dbReference>
<dbReference type="InterPro" id="IPR006370">
    <property type="entry name" value="HB_polyprenyltransferase-like"/>
</dbReference>
<dbReference type="InterPro" id="IPR044878">
    <property type="entry name" value="UbiA_sf"/>
</dbReference>
<dbReference type="GO" id="GO:0008412">
    <property type="term" value="F:4-hydroxybenzoate polyprenyltransferase activity"/>
    <property type="evidence" value="ECO:0007669"/>
    <property type="project" value="UniProtKB-UniRule"/>
</dbReference>
<proteinExistence type="inferred from homology"/>
<keyword evidence="6 13" id="KW-0808">Transferase</keyword>
<dbReference type="GO" id="GO:0006744">
    <property type="term" value="P:ubiquinone biosynthetic process"/>
    <property type="evidence" value="ECO:0007669"/>
    <property type="project" value="UniProtKB-UniRule"/>
</dbReference>
<feature type="transmembrane region" description="Helical" evidence="12">
    <location>
        <begin position="229"/>
        <end position="248"/>
    </location>
</feature>
<keyword evidence="7" id="KW-0831">Ubiquinone biosynthesis</keyword>
<comment type="similarity">
    <text evidence="3">Belongs to the UbiA prenyltransferase family.</text>
</comment>
<evidence type="ECO:0000256" key="6">
    <source>
        <dbReference type="ARBA" id="ARBA00022679"/>
    </source>
</evidence>
<dbReference type="Gene3D" id="1.10.357.140">
    <property type="entry name" value="UbiA prenyltransferase"/>
    <property type="match status" value="1"/>
</dbReference>
<evidence type="ECO:0000256" key="3">
    <source>
        <dbReference type="ARBA" id="ARBA00005985"/>
    </source>
</evidence>
<evidence type="ECO:0000256" key="11">
    <source>
        <dbReference type="NCBIfam" id="TIGR01474"/>
    </source>
</evidence>
<name>A0A2W5FK41_9BACT</name>
<feature type="transmembrane region" description="Helical" evidence="12">
    <location>
        <begin position="180"/>
        <end position="198"/>
    </location>
</feature>
<gene>
    <name evidence="13" type="ORF">DI586_06550</name>
</gene>
<evidence type="ECO:0000256" key="10">
    <source>
        <dbReference type="ARBA" id="ARBA00023136"/>
    </source>
</evidence>
<dbReference type="HAMAP" id="MF_01635">
    <property type="entry name" value="UbiA"/>
    <property type="match status" value="1"/>
</dbReference>
<feature type="transmembrane region" description="Helical" evidence="12">
    <location>
        <begin position="156"/>
        <end position="174"/>
    </location>
</feature>
<evidence type="ECO:0000313" key="13">
    <source>
        <dbReference type="EMBL" id="PZP55538.1"/>
    </source>
</evidence>
<dbReference type="GO" id="GO:0005886">
    <property type="term" value="C:plasma membrane"/>
    <property type="evidence" value="ECO:0007669"/>
    <property type="project" value="TreeGrafter"/>
</dbReference>
<keyword evidence="8 12" id="KW-0812">Transmembrane</keyword>
<evidence type="ECO:0000256" key="1">
    <source>
        <dbReference type="ARBA" id="ARBA00001946"/>
    </source>
</evidence>
<dbReference type="UniPathway" id="UPA00232"/>
<dbReference type="CDD" id="cd13959">
    <property type="entry name" value="PT_UbiA_COQ2"/>
    <property type="match status" value="1"/>
</dbReference>
<sequence length="305" mass="34082">MSHTDIQADGWAEKYLPAFCLPYARLARLDRPVGTWLLLLPGLWSITAAGKGFQNFRFHEWYIFFLFVVGAFVMRAAGCVINDLWDRKIDAQVERTKSRPLAAGDVTPAQGIFFLFILLWIGLLILVQLSPAAIFLGVMSIVMVVLYPLAKRVTWYPQFVLGLTFNMGALMGWAAVTGQLGWPALFLYAAGILWTLGYDTIYAHQDKEDDAVIGVKSTALKFGDDSYKWIAGFYGAAAFMILMVGIILNAAWPFFVGWAACGFHLIIQLHCWNIHDPSSSLATFRSNRNFALLVLLALALVFIRI</sequence>
<dbReference type="NCBIfam" id="TIGR01474">
    <property type="entry name" value="ubiA_proteo"/>
    <property type="match status" value="1"/>
</dbReference>